<dbReference type="RefSeq" id="WP_390224830.1">
    <property type="nucleotide sequence ID" value="NZ_JBHTAA010000005.1"/>
</dbReference>
<evidence type="ECO:0000256" key="1">
    <source>
        <dbReference type="ARBA" id="ARBA00023125"/>
    </source>
</evidence>
<dbReference type="AlphaFoldDB" id="A0ABD5ZI93"/>
<comment type="caution">
    <text evidence="2">The sequence shown here is derived from an EMBL/GenBank/DDBJ whole genome shotgun (WGS) entry which is preliminary data.</text>
</comment>
<gene>
    <name evidence="2" type="ORF">ACFQJC_14950</name>
</gene>
<keyword evidence="1" id="KW-0238">DNA-binding</keyword>
<name>A0ABD5ZI93_9EURY</name>
<dbReference type="InterPro" id="IPR012340">
    <property type="entry name" value="NA-bd_OB-fold"/>
</dbReference>
<dbReference type="Gene3D" id="2.40.50.140">
    <property type="entry name" value="Nucleic acid-binding proteins"/>
    <property type="match status" value="1"/>
</dbReference>
<dbReference type="EMBL" id="JBHTAA010000005">
    <property type="protein sequence ID" value="MFC7204814.1"/>
    <property type="molecule type" value="Genomic_DNA"/>
</dbReference>
<dbReference type="FunFam" id="2.40.50.140:FF:000301">
    <property type="entry name" value="Replication protein A"/>
    <property type="match status" value="1"/>
</dbReference>
<proteinExistence type="predicted"/>
<reference evidence="2 3" key="1">
    <citation type="journal article" date="2019" name="Int. J. Syst. Evol. Microbiol.">
        <title>The Global Catalogue of Microorganisms (GCM) 10K type strain sequencing project: providing services to taxonomists for standard genome sequencing and annotation.</title>
        <authorList>
            <consortium name="The Broad Institute Genomics Platform"/>
            <consortium name="The Broad Institute Genome Sequencing Center for Infectious Disease"/>
            <person name="Wu L."/>
            <person name="Ma J."/>
        </authorList>
    </citation>
    <scope>NUCLEOTIDE SEQUENCE [LARGE SCALE GENOMIC DNA]</scope>
    <source>
        <strain evidence="2 3">DSM 29988</strain>
    </source>
</reference>
<sequence>MTDLQTHAAEIAEQFSDHLDITEEDVEARLEALVSEYRVPVDEARRSVVNNYLDEAGIDRDQLGGGAGGNEQVLLNEIDQDEQWVDVRAKVVELWEPRSESISQVGLLGDESGRLKFVSFTTSELPELEEGKSYALGNVVTDEYQGNFSVKLNRTTSITELDEDIEVGDDSTSVDGALVDIQSGSGLIKRCPEEGCTRVLQNGRCSEHGNVEGEFDLRIKAVLDDGNEVHEVIFNREMTEELTGIELDEAKQMAMDALDTTIVEDEMRSDLIGVYYRVTGPTFGRYVLADEVEQLGAPTDAEALLIKARSM</sequence>
<dbReference type="PANTHER" id="PTHR13356">
    <property type="entry name" value="OB FOLD NUCLEIC ACID BINDING PROTEIN-RELATED"/>
    <property type="match status" value="1"/>
</dbReference>
<dbReference type="SUPFAM" id="SSF50249">
    <property type="entry name" value="Nucleic acid-binding proteins"/>
    <property type="match status" value="2"/>
</dbReference>
<dbReference type="CDD" id="cd04491">
    <property type="entry name" value="SoSSB_OBF"/>
    <property type="match status" value="1"/>
</dbReference>
<dbReference type="PANTHER" id="PTHR13356:SF8">
    <property type="entry name" value="REPLICATION PROTEIN A"/>
    <property type="match status" value="1"/>
</dbReference>
<dbReference type="Proteomes" id="UP001596481">
    <property type="component" value="Unassembled WGS sequence"/>
</dbReference>
<keyword evidence="3" id="KW-1185">Reference proteome</keyword>
<organism evidence="2 3">
    <name type="scientific">Haloferax namakaokahaiae</name>
    <dbReference type="NCBI Taxonomy" id="1748331"/>
    <lineage>
        <taxon>Archaea</taxon>
        <taxon>Methanobacteriati</taxon>
        <taxon>Methanobacteriota</taxon>
        <taxon>Stenosarchaea group</taxon>
        <taxon>Halobacteria</taxon>
        <taxon>Halobacteriales</taxon>
        <taxon>Haloferacaceae</taxon>
        <taxon>Haloferax</taxon>
    </lineage>
</organism>
<evidence type="ECO:0000313" key="2">
    <source>
        <dbReference type="EMBL" id="MFC7204814.1"/>
    </source>
</evidence>
<accession>A0ABD5ZI93</accession>
<dbReference type="GO" id="GO:0003677">
    <property type="term" value="F:DNA binding"/>
    <property type="evidence" value="ECO:0007669"/>
    <property type="project" value="UniProtKB-KW"/>
</dbReference>
<evidence type="ECO:0000313" key="3">
    <source>
        <dbReference type="Proteomes" id="UP001596481"/>
    </source>
</evidence>
<dbReference type="NCBIfam" id="NF005553">
    <property type="entry name" value="PRK07217.1"/>
    <property type="match status" value="1"/>
</dbReference>
<dbReference type="InterPro" id="IPR051231">
    <property type="entry name" value="SOSS-B"/>
</dbReference>
<protein>
    <submittedName>
        <fullName evidence="2">Replication factor A</fullName>
    </submittedName>
</protein>